<keyword evidence="2" id="KW-1185">Reference proteome</keyword>
<accession>A0ACC2USZ4</accession>
<dbReference type="EMBL" id="QTSX02000012">
    <property type="protein sequence ID" value="KAJ9090219.1"/>
    <property type="molecule type" value="Genomic_DNA"/>
</dbReference>
<reference evidence="1" key="1">
    <citation type="submission" date="2022-04" db="EMBL/GenBank/DDBJ databases">
        <title>Genome of the entomopathogenic fungus Entomophthora muscae.</title>
        <authorList>
            <person name="Elya C."/>
            <person name="Lovett B.R."/>
            <person name="Lee E."/>
            <person name="Macias A.M."/>
            <person name="Hajek A.E."/>
            <person name="De Bivort B.L."/>
            <person name="Kasson M.T."/>
            <person name="De Fine Licht H.H."/>
            <person name="Stajich J.E."/>
        </authorList>
    </citation>
    <scope>NUCLEOTIDE SEQUENCE</scope>
    <source>
        <strain evidence="1">Berkeley</strain>
    </source>
</reference>
<organism evidence="1 2">
    <name type="scientific">Entomophthora muscae</name>
    <dbReference type="NCBI Taxonomy" id="34485"/>
    <lineage>
        <taxon>Eukaryota</taxon>
        <taxon>Fungi</taxon>
        <taxon>Fungi incertae sedis</taxon>
        <taxon>Zoopagomycota</taxon>
        <taxon>Entomophthoromycotina</taxon>
        <taxon>Entomophthoromycetes</taxon>
        <taxon>Entomophthorales</taxon>
        <taxon>Entomophthoraceae</taxon>
        <taxon>Entomophthora</taxon>
    </lineage>
</organism>
<protein>
    <submittedName>
        <fullName evidence="1">Uncharacterized protein</fullName>
    </submittedName>
</protein>
<dbReference type="Proteomes" id="UP001165960">
    <property type="component" value="Unassembled WGS sequence"/>
</dbReference>
<sequence length="71" mass="8087">MMVRKVLEEFEGLKAWYNGIGLELSHLKNVTPTQPVPGFDLGHPTATFQEKEHHIDYALDCQHHVVTMLTS</sequence>
<evidence type="ECO:0000313" key="2">
    <source>
        <dbReference type="Proteomes" id="UP001165960"/>
    </source>
</evidence>
<comment type="caution">
    <text evidence="1">The sequence shown here is derived from an EMBL/GenBank/DDBJ whole genome shotgun (WGS) entry which is preliminary data.</text>
</comment>
<evidence type="ECO:0000313" key="1">
    <source>
        <dbReference type="EMBL" id="KAJ9090219.1"/>
    </source>
</evidence>
<proteinExistence type="predicted"/>
<name>A0ACC2USZ4_9FUNG</name>
<gene>
    <name evidence="1" type="ORF">DSO57_1004797</name>
</gene>